<keyword evidence="9" id="KW-1185">Reference proteome</keyword>
<evidence type="ECO:0000313" key="9">
    <source>
        <dbReference type="Proteomes" id="UP000239504"/>
    </source>
</evidence>
<evidence type="ECO:0000313" key="8">
    <source>
        <dbReference type="EMBL" id="PQA86962.1"/>
    </source>
</evidence>
<proteinExistence type="inferred from homology"/>
<dbReference type="AlphaFoldDB" id="A0A2S7K382"/>
<dbReference type="SUPFAM" id="SSF103481">
    <property type="entry name" value="Multidrug resistance efflux transporter EmrE"/>
    <property type="match status" value="2"/>
</dbReference>
<name>A0A2S7K382_9PROT</name>
<keyword evidence="5 6" id="KW-0472">Membrane</keyword>
<dbReference type="OrthoDB" id="5812248at2"/>
<evidence type="ECO:0000256" key="5">
    <source>
        <dbReference type="ARBA" id="ARBA00023136"/>
    </source>
</evidence>
<dbReference type="Proteomes" id="UP000239504">
    <property type="component" value="Unassembled WGS sequence"/>
</dbReference>
<reference evidence="8 9" key="1">
    <citation type="submission" date="2017-12" db="EMBL/GenBank/DDBJ databases">
        <authorList>
            <person name="Hurst M.R.H."/>
        </authorList>
    </citation>
    <scope>NUCLEOTIDE SEQUENCE [LARGE SCALE GENOMIC DNA]</scope>
    <source>
        <strain evidence="8 9">SY-3-19</strain>
    </source>
</reference>
<dbReference type="GO" id="GO:0016020">
    <property type="term" value="C:membrane"/>
    <property type="evidence" value="ECO:0007669"/>
    <property type="project" value="UniProtKB-SubCell"/>
</dbReference>
<evidence type="ECO:0000256" key="6">
    <source>
        <dbReference type="SAM" id="Phobius"/>
    </source>
</evidence>
<evidence type="ECO:0000259" key="7">
    <source>
        <dbReference type="Pfam" id="PF00892"/>
    </source>
</evidence>
<feature type="transmembrane region" description="Helical" evidence="6">
    <location>
        <begin position="241"/>
        <end position="260"/>
    </location>
</feature>
<sequence>MTLFAFLISISFFLGKRAAPHIDPSALTAVRYMIAIPVMGGFAFFFTPPAAREPLFRPKAIWRFPILGGLMAIYFIMMFVALQTASSVSTGAVITLMPLMTAIFGFLLLRQKAGVTVMGSLSLAALGAVWVIFRGDINAILTFAIGKGELIFFLGVIAHALHNPLVRKLNRGEPTLVFAFWSSMGAGACLLVFGGPALLSTDWMHLPWIVWLCIAYLGTIATAGCYFLLQFALLRIPAAKANAYMLLTPSYVIIMEGFAGSGWVSLQVMAGALVTLIGLAILIASPEV</sequence>
<organism evidence="8 9">
    <name type="scientific">Hyphococcus luteus</name>
    <dbReference type="NCBI Taxonomy" id="2058213"/>
    <lineage>
        <taxon>Bacteria</taxon>
        <taxon>Pseudomonadati</taxon>
        <taxon>Pseudomonadota</taxon>
        <taxon>Alphaproteobacteria</taxon>
        <taxon>Parvularculales</taxon>
        <taxon>Parvularculaceae</taxon>
        <taxon>Hyphococcus</taxon>
    </lineage>
</organism>
<keyword evidence="4 6" id="KW-1133">Transmembrane helix</keyword>
<comment type="similarity">
    <text evidence="2">Belongs to the EamA transporter family.</text>
</comment>
<feature type="transmembrane region" description="Helical" evidence="6">
    <location>
        <begin position="60"/>
        <end position="82"/>
    </location>
</feature>
<gene>
    <name evidence="8" type="ORF">CW354_14620</name>
</gene>
<feature type="transmembrane region" description="Helical" evidence="6">
    <location>
        <begin position="139"/>
        <end position="162"/>
    </location>
</feature>
<evidence type="ECO:0000256" key="1">
    <source>
        <dbReference type="ARBA" id="ARBA00004141"/>
    </source>
</evidence>
<dbReference type="PANTHER" id="PTHR32322:SF2">
    <property type="entry name" value="EAMA DOMAIN-CONTAINING PROTEIN"/>
    <property type="match status" value="1"/>
</dbReference>
<dbReference type="InterPro" id="IPR050638">
    <property type="entry name" value="AA-Vitamin_Transporters"/>
</dbReference>
<evidence type="ECO:0000256" key="4">
    <source>
        <dbReference type="ARBA" id="ARBA00022989"/>
    </source>
</evidence>
<feature type="transmembrane region" description="Helical" evidence="6">
    <location>
        <begin position="28"/>
        <end position="48"/>
    </location>
</feature>
<feature type="transmembrane region" description="Helical" evidence="6">
    <location>
        <begin position="174"/>
        <end position="196"/>
    </location>
</feature>
<evidence type="ECO:0000256" key="2">
    <source>
        <dbReference type="ARBA" id="ARBA00007362"/>
    </source>
</evidence>
<feature type="transmembrane region" description="Helical" evidence="6">
    <location>
        <begin position="115"/>
        <end position="133"/>
    </location>
</feature>
<keyword evidence="3 6" id="KW-0812">Transmembrane</keyword>
<feature type="transmembrane region" description="Helical" evidence="6">
    <location>
        <begin position="266"/>
        <end position="284"/>
    </location>
</feature>
<dbReference type="InterPro" id="IPR037185">
    <property type="entry name" value="EmrE-like"/>
</dbReference>
<evidence type="ECO:0000256" key="3">
    <source>
        <dbReference type="ARBA" id="ARBA00022692"/>
    </source>
</evidence>
<protein>
    <submittedName>
        <fullName evidence="8">EamA family transporter</fullName>
    </submittedName>
</protein>
<feature type="transmembrane region" description="Helical" evidence="6">
    <location>
        <begin position="88"/>
        <end position="108"/>
    </location>
</feature>
<feature type="domain" description="EamA" evidence="7">
    <location>
        <begin position="3"/>
        <end position="132"/>
    </location>
</feature>
<dbReference type="EMBL" id="PJCH01000011">
    <property type="protein sequence ID" value="PQA86962.1"/>
    <property type="molecule type" value="Genomic_DNA"/>
</dbReference>
<comment type="subcellular location">
    <subcellularLocation>
        <location evidence="1">Membrane</location>
        <topology evidence="1">Multi-pass membrane protein</topology>
    </subcellularLocation>
</comment>
<dbReference type="Pfam" id="PF00892">
    <property type="entry name" value="EamA"/>
    <property type="match status" value="2"/>
</dbReference>
<dbReference type="PANTHER" id="PTHR32322">
    <property type="entry name" value="INNER MEMBRANE TRANSPORTER"/>
    <property type="match status" value="1"/>
</dbReference>
<accession>A0A2S7K382</accession>
<feature type="transmembrane region" description="Helical" evidence="6">
    <location>
        <begin position="208"/>
        <end position="229"/>
    </location>
</feature>
<dbReference type="InterPro" id="IPR000620">
    <property type="entry name" value="EamA_dom"/>
</dbReference>
<comment type="caution">
    <text evidence="8">The sequence shown here is derived from an EMBL/GenBank/DDBJ whole genome shotgun (WGS) entry which is preliminary data.</text>
</comment>
<feature type="domain" description="EamA" evidence="7">
    <location>
        <begin position="147"/>
        <end position="283"/>
    </location>
</feature>